<sequence length="193" mass="20672">MNAAISRSLPTGPQSLDTGLQKRAAGEAGSPAFEEALQENQKAKGDPERKAGDEETGWHPIRWTLPHRMGGQEGAPRDEEQPADGIEISLPEDHPSDQMRATSPEAGDRPTPVAADPEAVEDDGKQALNGESRAAQANGAPNAALQPQNMLQLHLTLQPGSRHPRQMNGPGSARLRQPRAGLNAPLPKPHRRQ</sequence>
<reference evidence="2 3" key="1">
    <citation type="journal article" date="2012" name="J. Bacteriol.">
        <title>Genome Sequence of Nitratireductor aquibiodomus Strain RA22.</title>
        <authorList>
            <person name="Singh A."/>
            <person name="Jangir P.K."/>
            <person name="Kumari C."/>
            <person name="Sharma R."/>
        </authorList>
    </citation>
    <scope>NUCLEOTIDE SEQUENCE [LARGE SCALE GENOMIC DNA]</scope>
    <source>
        <strain evidence="2 3">RA22</strain>
    </source>
</reference>
<dbReference type="PATRIC" id="fig|1189611.3.peg.2220"/>
<comment type="caution">
    <text evidence="2">The sequence shown here is derived from an EMBL/GenBank/DDBJ whole genome shotgun (WGS) entry which is preliminary data.</text>
</comment>
<proteinExistence type="predicted"/>
<dbReference type="RefSeq" id="WP_007008617.1">
    <property type="nucleotide sequence ID" value="NZ_AJXZ01000026.1"/>
</dbReference>
<organism evidence="2 3">
    <name type="scientific">Nitratireductor aquibiodomus RA22</name>
    <dbReference type="NCBI Taxonomy" id="1189611"/>
    <lineage>
        <taxon>Bacteria</taxon>
        <taxon>Pseudomonadati</taxon>
        <taxon>Pseudomonadota</taxon>
        <taxon>Alphaproteobacteria</taxon>
        <taxon>Hyphomicrobiales</taxon>
        <taxon>Phyllobacteriaceae</taxon>
        <taxon>Nitratireductor</taxon>
    </lineage>
</organism>
<feature type="compositionally biased region" description="Low complexity" evidence="1">
    <location>
        <begin position="134"/>
        <end position="149"/>
    </location>
</feature>
<name>I5BYM9_9HYPH</name>
<protein>
    <submittedName>
        <fullName evidence="2">Uncharacterized protein</fullName>
    </submittedName>
</protein>
<dbReference type="EMBL" id="AJXZ01000026">
    <property type="protein sequence ID" value="EIM74681.1"/>
    <property type="molecule type" value="Genomic_DNA"/>
</dbReference>
<feature type="region of interest" description="Disordered" evidence="1">
    <location>
        <begin position="1"/>
        <end position="193"/>
    </location>
</feature>
<gene>
    <name evidence="2" type="ORF">A33O_10938</name>
</gene>
<evidence type="ECO:0000313" key="2">
    <source>
        <dbReference type="EMBL" id="EIM74681.1"/>
    </source>
</evidence>
<evidence type="ECO:0000256" key="1">
    <source>
        <dbReference type="SAM" id="MobiDB-lite"/>
    </source>
</evidence>
<feature type="compositionally biased region" description="Polar residues" evidence="1">
    <location>
        <begin position="8"/>
        <end position="18"/>
    </location>
</feature>
<dbReference type="AlphaFoldDB" id="I5BYM9"/>
<evidence type="ECO:0000313" key="3">
    <source>
        <dbReference type="Proteomes" id="UP000004622"/>
    </source>
</evidence>
<dbReference type="Proteomes" id="UP000004622">
    <property type="component" value="Unassembled WGS sequence"/>
</dbReference>
<feature type="compositionally biased region" description="Basic and acidic residues" evidence="1">
    <location>
        <begin position="41"/>
        <end position="57"/>
    </location>
</feature>
<accession>I5BYM9</accession>